<name>A0A6B0SVE0_9EURY</name>
<dbReference type="OrthoDB" id="201863at2157"/>
<feature type="region of interest" description="Disordered" evidence="1">
    <location>
        <begin position="18"/>
        <end position="55"/>
    </location>
</feature>
<evidence type="ECO:0000256" key="1">
    <source>
        <dbReference type="SAM" id="MobiDB-lite"/>
    </source>
</evidence>
<proteinExistence type="predicted"/>
<feature type="compositionally biased region" description="Low complexity" evidence="1">
    <location>
        <begin position="23"/>
        <end position="54"/>
    </location>
</feature>
<reference evidence="2 3" key="1">
    <citation type="submission" date="2019-12" db="EMBL/GenBank/DDBJ databases">
        <title>Isolation and characterization of three novel carbon monoxide-oxidizing members of Halobacteria from salione crusts and soils.</title>
        <authorList>
            <person name="Myers M.R."/>
            <person name="King G.M."/>
        </authorList>
    </citation>
    <scope>NUCLEOTIDE SEQUENCE [LARGE SCALE GENOMIC DNA]</scope>
    <source>
        <strain evidence="2 3">PCN9</strain>
    </source>
</reference>
<protein>
    <recommendedName>
        <fullName evidence="4">Lipoprotein</fullName>
    </recommendedName>
</protein>
<dbReference type="RefSeq" id="WP_159526949.1">
    <property type="nucleotide sequence ID" value="NZ_WUUU01000117.1"/>
</dbReference>
<dbReference type="Proteomes" id="UP000471521">
    <property type="component" value="Unassembled WGS sequence"/>
</dbReference>
<dbReference type="AlphaFoldDB" id="A0A6B0SVE0"/>
<evidence type="ECO:0000313" key="3">
    <source>
        <dbReference type="Proteomes" id="UP000471521"/>
    </source>
</evidence>
<dbReference type="EMBL" id="WUUU01000117">
    <property type="protein sequence ID" value="MXR21479.1"/>
    <property type="molecule type" value="Genomic_DNA"/>
</dbReference>
<gene>
    <name evidence="2" type="ORF">GRX66_13010</name>
</gene>
<evidence type="ECO:0008006" key="4">
    <source>
        <dbReference type="Google" id="ProtNLM"/>
    </source>
</evidence>
<comment type="caution">
    <text evidence="2">The sequence shown here is derived from an EMBL/GenBank/DDBJ whole genome shotgun (WGS) entry which is preliminary data.</text>
</comment>
<evidence type="ECO:0000313" key="2">
    <source>
        <dbReference type="EMBL" id="MXR21479.1"/>
    </source>
</evidence>
<accession>A0A6B0SVE0</accession>
<dbReference type="PROSITE" id="PS51257">
    <property type="entry name" value="PROKAR_LIPOPROTEIN"/>
    <property type="match status" value="1"/>
</dbReference>
<sequence length="334" mass="36627">MKRRAFIATLASLTVAGCTGSDPTPETVTETTRTTTSSTTTQPTQTTTSAATPPELRDLGVPVEDADCPFDAESVDRVVCHPEQTGEPLQLTPSMDGLTLPADSGTFTLANDTDSEFFANFYNWGLHKRVDGEWYYIVPLEWPEPLHTLPAGERHEWTLEVDNAQDPSRGVSGETGATVAQLGGGEYAFEVSGWFESGDHDHRIGLGVRFDVDGAQIELTASDDLSGTREDDTVVVTRDDEDEAPTEAFVLERVGEGGVPAGKPIHDRIAEQLVRPAPWSERALFRDALAFFEDDVSTVRLEQAAEFDPLFGRDERYYLRYSGDIYEADVVSLD</sequence>
<organism evidence="2 3">
    <name type="scientific">Halobacterium bonnevillei</name>
    <dbReference type="NCBI Taxonomy" id="2692200"/>
    <lineage>
        <taxon>Archaea</taxon>
        <taxon>Methanobacteriati</taxon>
        <taxon>Methanobacteriota</taxon>
        <taxon>Stenosarchaea group</taxon>
        <taxon>Halobacteria</taxon>
        <taxon>Halobacteriales</taxon>
        <taxon>Halobacteriaceae</taxon>
        <taxon>Halobacterium</taxon>
    </lineage>
</organism>
<keyword evidence="3" id="KW-1185">Reference proteome</keyword>